<accession>A0ABD5S8Z7</accession>
<feature type="transmembrane region" description="Helical" evidence="2">
    <location>
        <begin position="31"/>
        <end position="51"/>
    </location>
</feature>
<evidence type="ECO:0000313" key="3">
    <source>
        <dbReference type="EMBL" id="MFC6752894.1"/>
    </source>
</evidence>
<reference evidence="3 4" key="1">
    <citation type="journal article" date="2019" name="Int. J. Syst. Evol. Microbiol.">
        <title>The Global Catalogue of Microorganisms (GCM) 10K type strain sequencing project: providing services to taxonomists for standard genome sequencing and annotation.</title>
        <authorList>
            <consortium name="The Broad Institute Genomics Platform"/>
            <consortium name="The Broad Institute Genome Sequencing Center for Infectious Disease"/>
            <person name="Wu L."/>
            <person name="Ma J."/>
        </authorList>
    </citation>
    <scope>NUCLEOTIDE SEQUENCE [LARGE SCALE GENOMIC DNA]</scope>
    <source>
        <strain evidence="3 4">CGMCC 1.3239</strain>
    </source>
</reference>
<keyword evidence="4" id="KW-1185">Reference proteome</keyword>
<evidence type="ECO:0000313" key="4">
    <source>
        <dbReference type="Proteomes" id="UP001596442"/>
    </source>
</evidence>
<evidence type="ECO:0000256" key="1">
    <source>
        <dbReference type="SAM" id="MobiDB-lite"/>
    </source>
</evidence>
<keyword evidence="2" id="KW-0812">Transmembrane</keyword>
<organism evidence="3 4">
    <name type="scientific">Halorubrum tibetense</name>
    <dbReference type="NCBI Taxonomy" id="175631"/>
    <lineage>
        <taxon>Archaea</taxon>
        <taxon>Methanobacteriati</taxon>
        <taxon>Methanobacteriota</taxon>
        <taxon>Stenosarchaea group</taxon>
        <taxon>Halobacteria</taxon>
        <taxon>Halobacteriales</taxon>
        <taxon>Haloferacaceae</taxon>
        <taxon>Halorubrum</taxon>
    </lineage>
</organism>
<gene>
    <name evidence="3" type="ORF">ACFQEU_05360</name>
</gene>
<dbReference type="Proteomes" id="UP001596442">
    <property type="component" value="Unassembled WGS sequence"/>
</dbReference>
<dbReference type="AlphaFoldDB" id="A0ABD5S8Z7"/>
<feature type="region of interest" description="Disordered" evidence="1">
    <location>
        <begin position="1"/>
        <end position="20"/>
    </location>
</feature>
<keyword evidence="2" id="KW-1133">Transmembrane helix</keyword>
<name>A0ABD5S8Z7_9EURY</name>
<evidence type="ECO:0000256" key="2">
    <source>
        <dbReference type="SAM" id="Phobius"/>
    </source>
</evidence>
<proteinExistence type="predicted"/>
<dbReference type="RefSeq" id="WP_379780014.1">
    <property type="nucleotide sequence ID" value="NZ_JBHSWW010000048.1"/>
</dbReference>
<comment type="caution">
    <text evidence="3">The sequence shown here is derived from an EMBL/GenBank/DDBJ whole genome shotgun (WGS) entry which is preliminary data.</text>
</comment>
<feature type="transmembrane region" description="Helical" evidence="2">
    <location>
        <begin position="63"/>
        <end position="82"/>
    </location>
</feature>
<protein>
    <submittedName>
        <fullName evidence="3">Uncharacterized protein</fullName>
    </submittedName>
</protein>
<keyword evidence="2" id="KW-0472">Membrane</keyword>
<sequence>MSPPDEPKNTSGTEPASDRTADYTRFDRTSFVFFAAVVLTVVLLVLAWLNVLAASGFDDLGGGLAYLVLATFGNTVLILIVASKR</sequence>
<dbReference type="EMBL" id="JBHSWW010000048">
    <property type="protein sequence ID" value="MFC6752894.1"/>
    <property type="molecule type" value="Genomic_DNA"/>
</dbReference>